<organism evidence="2 3">
    <name type="scientific">Ktedonosporobacter rubrisoli</name>
    <dbReference type="NCBI Taxonomy" id="2509675"/>
    <lineage>
        <taxon>Bacteria</taxon>
        <taxon>Bacillati</taxon>
        <taxon>Chloroflexota</taxon>
        <taxon>Ktedonobacteria</taxon>
        <taxon>Ktedonobacterales</taxon>
        <taxon>Ktedonosporobacteraceae</taxon>
        <taxon>Ktedonosporobacter</taxon>
    </lineage>
</organism>
<protein>
    <submittedName>
        <fullName evidence="2">Uncharacterized protein</fullName>
    </submittedName>
</protein>
<keyword evidence="1" id="KW-1133">Transmembrane helix</keyword>
<keyword evidence="1" id="KW-0812">Transmembrane</keyword>
<feature type="transmembrane region" description="Helical" evidence="1">
    <location>
        <begin position="38"/>
        <end position="57"/>
    </location>
</feature>
<evidence type="ECO:0000256" key="1">
    <source>
        <dbReference type="SAM" id="Phobius"/>
    </source>
</evidence>
<reference evidence="2 3" key="1">
    <citation type="submission" date="2019-01" db="EMBL/GenBank/DDBJ databases">
        <title>Ktedonosporobacter rubrisoli SCAWS-G2.</title>
        <authorList>
            <person name="Huang Y."/>
            <person name="Yan B."/>
        </authorList>
    </citation>
    <scope>NUCLEOTIDE SEQUENCE [LARGE SCALE GENOMIC DNA]</scope>
    <source>
        <strain evidence="2 3">SCAWS-G2</strain>
    </source>
</reference>
<dbReference type="RefSeq" id="WP_129886531.1">
    <property type="nucleotide sequence ID" value="NZ_CP035758.1"/>
</dbReference>
<dbReference type="Proteomes" id="UP000290365">
    <property type="component" value="Chromosome"/>
</dbReference>
<evidence type="ECO:0000313" key="2">
    <source>
        <dbReference type="EMBL" id="QBD75935.1"/>
    </source>
</evidence>
<evidence type="ECO:0000313" key="3">
    <source>
        <dbReference type="Proteomes" id="UP000290365"/>
    </source>
</evidence>
<dbReference type="KEGG" id="kbs:EPA93_07900"/>
<keyword evidence="3" id="KW-1185">Reference proteome</keyword>
<dbReference type="EMBL" id="CP035758">
    <property type="protein sequence ID" value="QBD75935.1"/>
    <property type="molecule type" value="Genomic_DNA"/>
</dbReference>
<gene>
    <name evidence="2" type="ORF">EPA93_07900</name>
</gene>
<sequence>MNLLLHLILDFVPMVILFAVAASIYHRKGMRGKKWYRLMGVSIAVLLLVALCSFSVGGTLFSVLLPVVFGLLAVGSAIWWRPPTVKGEVTDR</sequence>
<accession>A0A4P6JL79</accession>
<dbReference type="AlphaFoldDB" id="A0A4P6JL79"/>
<proteinExistence type="predicted"/>
<feature type="transmembrane region" description="Helical" evidence="1">
    <location>
        <begin position="6"/>
        <end position="26"/>
    </location>
</feature>
<keyword evidence="1" id="KW-0472">Membrane</keyword>
<feature type="transmembrane region" description="Helical" evidence="1">
    <location>
        <begin position="63"/>
        <end position="80"/>
    </location>
</feature>
<name>A0A4P6JL79_KTERU</name>